<dbReference type="AlphaFoldDB" id="A0A286GUT4"/>
<evidence type="ECO:0000313" key="2">
    <source>
        <dbReference type="Proteomes" id="UP000219452"/>
    </source>
</evidence>
<dbReference type="EMBL" id="OCNH01000009">
    <property type="protein sequence ID" value="SOD99250.1"/>
    <property type="molecule type" value="Genomic_DNA"/>
</dbReference>
<sequence>MKKGYLELFRFVLVFIQHISTAIGRYHANNQQLIPFKRLNVFMLMKQVSNTPGILYVCLKSGLANLSTNSVRPPMWMLVTINKL</sequence>
<dbReference type="Proteomes" id="UP000219452">
    <property type="component" value="Unassembled WGS sequence"/>
</dbReference>
<gene>
    <name evidence="1" type="ORF">SAMN06269250_6331</name>
</gene>
<accession>A0A286GUT4</accession>
<keyword evidence="2" id="KW-1185">Reference proteome</keyword>
<name>A0A286GUT4_9BACT</name>
<proteinExistence type="predicted"/>
<organism evidence="1 2">
    <name type="scientific">Spirosoma fluviale</name>
    <dbReference type="NCBI Taxonomy" id="1597977"/>
    <lineage>
        <taxon>Bacteria</taxon>
        <taxon>Pseudomonadati</taxon>
        <taxon>Bacteroidota</taxon>
        <taxon>Cytophagia</taxon>
        <taxon>Cytophagales</taxon>
        <taxon>Cytophagaceae</taxon>
        <taxon>Spirosoma</taxon>
    </lineage>
</organism>
<protein>
    <submittedName>
        <fullName evidence="1">Uncharacterized protein</fullName>
    </submittedName>
</protein>
<reference evidence="2" key="1">
    <citation type="submission" date="2017-09" db="EMBL/GenBank/DDBJ databases">
        <authorList>
            <person name="Varghese N."/>
            <person name="Submissions S."/>
        </authorList>
    </citation>
    <scope>NUCLEOTIDE SEQUENCE [LARGE SCALE GENOMIC DNA]</scope>
    <source>
        <strain evidence="2">DSM 29961</strain>
    </source>
</reference>
<evidence type="ECO:0000313" key="1">
    <source>
        <dbReference type="EMBL" id="SOD99250.1"/>
    </source>
</evidence>